<dbReference type="EMBL" id="QXGH01000037">
    <property type="protein sequence ID" value="RHW24023.1"/>
    <property type="molecule type" value="Genomic_DNA"/>
</dbReference>
<dbReference type="Pfam" id="PF25872">
    <property type="entry name" value="HTH_77"/>
    <property type="match status" value="1"/>
</dbReference>
<dbReference type="AlphaFoldDB" id="A0A417XUK0"/>
<name>A0A417XUK0_9ACTN</name>
<dbReference type="SUPFAM" id="SSF48452">
    <property type="entry name" value="TPR-like"/>
    <property type="match status" value="1"/>
</dbReference>
<reference evidence="2 3" key="1">
    <citation type="submission" date="2018-09" db="EMBL/GenBank/DDBJ databases">
        <title>Genome sequencing of Nocardioides immobilis CCTCC AB 2017083 for comparison to Nocardioides silvaticus.</title>
        <authorList>
            <person name="Li C."/>
            <person name="Wang G."/>
        </authorList>
    </citation>
    <scope>NUCLEOTIDE SEQUENCE [LARGE SCALE GENOMIC DNA]</scope>
    <source>
        <strain evidence="2 3">CCTCC AB 2017083</strain>
    </source>
</reference>
<evidence type="ECO:0000313" key="2">
    <source>
        <dbReference type="EMBL" id="RHW24023.1"/>
    </source>
</evidence>
<dbReference type="PRINTS" id="PR00364">
    <property type="entry name" value="DISEASERSIST"/>
</dbReference>
<dbReference type="InterPro" id="IPR016032">
    <property type="entry name" value="Sig_transdc_resp-reg_C-effctor"/>
</dbReference>
<dbReference type="Gene3D" id="3.40.50.300">
    <property type="entry name" value="P-loop containing nucleotide triphosphate hydrolases"/>
    <property type="match status" value="1"/>
</dbReference>
<dbReference type="InterPro" id="IPR011990">
    <property type="entry name" value="TPR-like_helical_dom_sf"/>
</dbReference>
<dbReference type="Gene3D" id="1.10.10.10">
    <property type="entry name" value="Winged helix-like DNA-binding domain superfamily/Winged helix DNA-binding domain"/>
    <property type="match status" value="1"/>
</dbReference>
<dbReference type="OrthoDB" id="3755432at2"/>
<dbReference type="PRINTS" id="PR00038">
    <property type="entry name" value="HTHLUXR"/>
</dbReference>
<dbReference type="CDD" id="cd06170">
    <property type="entry name" value="LuxR_C_like"/>
    <property type="match status" value="1"/>
</dbReference>
<dbReference type="SUPFAM" id="SSF46894">
    <property type="entry name" value="C-terminal effector domain of the bipartite response regulators"/>
    <property type="match status" value="1"/>
</dbReference>
<sequence length="775" mass="84993">MTTATKMPAGNLPVILTSFIGRRSEIADVKQALAQSRLVTLVGPGGVGKTRLAVHTAEEVRRAFSDGAWFVDLSPLQDEDLLVSAVARALRLQSRSRAWGPAALARHLADLELLVVLDNCEHVRDACAVLVDALLRACPSLRVLATSRQGLEIPGEHLVAVPPLPTPATEGPLSPRSIERYDAVALFTERAQAVASGFRVSDENHQAVAALCQRLDGIPLALELAAARLRVLSPQQILERLEEHSDLLRSGNAVAPERHRSMHSLIAWSYDLCSAEERMLWARLGVFPGTFDLEAVEQVCAGDEVPRELVLDLLSGLVDKSILLTAPGADAMRYRMPETIRAFGREQLAAAGQEKELRRRHRDHFANIYGANLPWFGPRQRELLSWMRLERDNYRAALTFCLEETGEPVASAVHMVGAIAAETMVRGFLSEGRHWMHRVLELVDEPTSERALLLWVDGWHALNQGDIDGGEPRLEAGRDLAERLGDAGNAAVATVFLGMCAMMRGDVEGAFRLYGDAFARMRREYEPLGFVMAATRLGFASFLLGDADRAVELCEEAIAESDAHGEKWHKAEALADLSTILWRLGETSRARELAADGLRIQRDFDNAVGTAQFLEILAWIAAAEHQHPRAARLLGSADGVWHAIDASLFPQLLGYREETETTVRRALGARAFETDYRVGLQAPHLDNVAFALDEPEESAAPTDSSAVGVLTRREREIADLVASGLSNRDIAANLVISRRTAEGHVDHILGKLGFTSRVQIAAWVAENRPSDQSRS</sequence>
<evidence type="ECO:0000259" key="1">
    <source>
        <dbReference type="PROSITE" id="PS50043"/>
    </source>
</evidence>
<evidence type="ECO:0000313" key="3">
    <source>
        <dbReference type="Proteomes" id="UP000283644"/>
    </source>
</evidence>
<dbReference type="GO" id="GO:0043531">
    <property type="term" value="F:ADP binding"/>
    <property type="evidence" value="ECO:0007669"/>
    <property type="project" value="InterPro"/>
</dbReference>
<organism evidence="2 3">
    <name type="scientific">Nocardioides immobilis</name>
    <dbReference type="NCBI Taxonomy" id="2049295"/>
    <lineage>
        <taxon>Bacteria</taxon>
        <taxon>Bacillati</taxon>
        <taxon>Actinomycetota</taxon>
        <taxon>Actinomycetes</taxon>
        <taxon>Propionibacteriales</taxon>
        <taxon>Nocardioidaceae</taxon>
        <taxon>Nocardioides</taxon>
    </lineage>
</organism>
<dbReference type="RefSeq" id="WP_118928375.1">
    <property type="nucleotide sequence ID" value="NZ_QXGH01000037.1"/>
</dbReference>
<dbReference type="Gene3D" id="1.25.40.10">
    <property type="entry name" value="Tetratricopeptide repeat domain"/>
    <property type="match status" value="1"/>
</dbReference>
<gene>
    <name evidence="2" type="ORF">D0Z08_26930</name>
</gene>
<keyword evidence="3" id="KW-1185">Reference proteome</keyword>
<dbReference type="SUPFAM" id="SSF52540">
    <property type="entry name" value="P-loop containing nucleoside triphosphate hydrolases"/>
    <property type="match status" value="1"/>
</dbReference>
<dbReference type="GO" id="GO:0006355">
    <property type="term" value="P:regulation of DNA-templated transcription"/>
    <property type="evidence" value="ECO:0007669"/>
    <property type="project" value="InterPro"/>
</dbReference>
<proteinExistence type="predicted"/>
<dbReference type="PANTHER" id="PTHR47691:SF3">
    <property type="entry name" value="HTH-TYPE TRANSCRIPTIONAL REGULATOR RV0890C-RELATED"/>
    <property type="match status" value="1"/>
</dbReference>
<dbReference type="Pfam" id="PF00196">
    <property type="entry name" value="GerE"/>
    <property type="match status" value="1"/>
</dbReference>
<dbReference type="PROSITE" id="PS50043">
    <property type="entry name" value="HTH_LUXR_2"/>
    <property type="match status" value="1"/>
</dbReference>
<dbReference type="InterPro" id="IPR000792">
    <property type="entry name" value="Tscrpt_reg_LuxR_C"/>
</dbReference>
<dbReference type="InterPro" id="IPR036388">
    <property type="entry name" value="WH-like_DNA-bd_sf"/>
</dbReference>
<dbReference type="InterPro" id="IPR058852">
    <property type="entry name" value="HTH_77"/>
</dbReference>
<dbReference type="GO" id="GO:0003677">
    <property type="term" value="F:DNA binding"/>
    <property type="evidence" value="ECO:0007669"/>
    <property type="project" value="InterPro"/>
</dbReference>
<dbReference type="PANTHER" id="PTHR47691">
    <property type="entry name" value="REGULATOR-RELATED"/>
    <property type="match status" value="1"/>
</dbReference>
<dbReference type="Proteomes" id="UP000283644">
    <property type="component" value="Unassembled WGS sequence"/>
</dbReference>
<dbReference type="SMART" id="SM00421">
    <property type="entry name" value="HTH_LUXR"/>
    <property type="match status" value="1"/>
</dbReference>
<accession>A0A417XUK0</accession>
<dbReference type="InterPro" id="IPR027417">
    <property type="entry name" value="P-loop_NTPase"/>
</dbReference>
<comment type="caution">
    <text evidence="2">The sequence shown here is derived from an EMBL/GenBank/DDBJ whole genome shotgun (WGS) entry which is preliminary data.</text>
</comment>
<feature type="domain" description="HTH luxR-type" evidence="1">
    <location>
        <begin position="703"/>
        <end position="768"/>
    </location>
</feature>
<protein>
    <submittedName>
        <fullName evidence="2">LuxR family transcriptional regulator</fullName>
    </submittedName>
</protein>